<proteinExistence type="predicted"/>
<name>A0A2M9D2D3_9MICO</name>
<keyword evidence="3 7" id="KW-0812">Transmembrane</keyword>
<keyword evidence="4 7" id="KW-1133">Transmembrane helix</keyword>
<evidence type="ECO:0000259" key="8">
    <source>
        <dbReference type="Pfam" id="PF13396"/>
    </source>
</evidence>
<evidence type="ECO:0000313" key="10">
    <source>
        <dbReference type="Proteomes" id="UP000231742"/>
    </source>
</evidence>
<dbReference type="Proteomes" id="UP000231742">
    <property type="component" value="Unassembled WGS sequence"/>
</dbReference>
<accession>A0A2M9D2D3</accession>
<dbReference type="GO" id="GO:0005886">
    <property type="term" value="C:plasma membrane"/>
    <property type="evidence" value="ECO:0007669"/>
    <property type="project" value="UniProtKB-SubCell"/>
</dbReference>
<comment type="subcellular location">
    <subcellularLocation>
        <location evidence="1">Cell membrane</location>
        <topology evidence="1">Multi-pass membrane protein</topology>
    </subcellularLocation>
</comment>
<evidence type="ECO:0000256" key="1">
    <source>
        <dbReference type="ARBA" id="ARBA00004651"/>
    </source>
</evidence>
<organism evidence="9 10">
    <name type="scientific">Salinibacterium amurskyense</name>
    <dbReference type="NCBI Taxonomy" id="205941"/>
    <lineage>
        <taxon>Bacteria</taxon>
        <taxon>Bacillati</taxon>
        <taxon>Actinomycetota</taxon>
        <taxon>Actinomycetes</taxon>
        <taxon>Micrococcales</taxon>
        <taxon>Microbacteriaceae</taxon>
        <taxon>Salinibacterium</taxon>
    </lineage>
</organism>
<dbReference type="Pfam" id="PF13396">
    <property type="entry name" value="PLDc_N"/>
    <property type="match status" value="1"/>
</dbReference>
<dbReference type="EMBL" id="PGFH01000002">
    <property type="protein sequence ID" value="PJJ78341.1"/>
    <property type="molecule type" value="Genomic_DNA"/>
</dbReference>
<evidence type="ECO:0000313" key="9">
    <source>
        <dbReference type="EMBL" id="PJJ78341.1"/>
    </source>
</evidence>
<comment type="caution">
    <text evidence="9">The sequence shown here is derived from an EMBL/GenBank/DDBJ whole genome shotgun (WGS) entry which is preliminary data.</text>
</comment>
<keyword evidence="2" id="KW-1003">Cell membrane</keyword>
<evidence type="ECO:0000256" key="3">
    <source>
        <dbReference type="ARBA" id="ARBA00022692"/>
    </source>
</evidence>
<feature type="transmembrane region" description="Helical" evidence="7">
    <location>
        <begin position="38"/>
        <end position="57"/>
    </location>
</feature>
<protein>
    <submittedName>
        <fullName evidence="9">Phospholipase D-like protein</fullName>
    </submittedName>
</protein>
<feature type="region of interest" description="Disordered" evidence="6">
    <location>
        <begin position="60"/>
        <end position="81"/>
    </location>
</feature>
<dbReference type="InterPro" id="IPR027379">
    <property type="entry name" value="CLS_N"/>
</dbReference>
<keyword evidence="10" id="KW-1185">Reference proteome</keyword>
<sequence length="110" mass="12459">MTRLLVVLAFALVAVDVFSIVDVALTDRSRVRALPKALWIIVILLLPVIGVVLWFMLGKARSSSSGRPRTVAPDDDPDFLRNMRAKEEQDERIRRLEQELADLDDDDKTN</sequence>
<evidence type="ECO:0000256" key="7">
    <source>
        <dbReference type="SAM" id="Phobius"/>
    </source>
</evidence>
<dbReference type="RefSeq" id="WP_100389393.1">
    <property type="nucleotide sequence ID" value="NZ_BMZU01000002.1"/>
</dbReference>
<evidence type="ECO:0000256" key="4">
    <source>
        <dbReference type="ARBA" id="ARBA00022989"/>
    </source>
</evidence>
<feature type="domain" description="Cardiolipin synthase N-terminal" evidence="8">
    <location>
        <begin position="15"/>
        <end position="58"/>
    </location>
</feature>
<dbReference type="OrthoDB" id="3298527at2"/>
<evidence type="ECO:0000256" key="6">
    <source>
        <dbReference type="SAM" id="MobiDB-lite"/>
    </source>
</evidence>
<reference evidence="9 10" key="1">
    <citation type="submission" date="2017-11" db="EMBL/GenBank/DDBJ databases">
        <title>Genomic Encyclopedia of Archaeal and Bacterial Type Strains, Phase II (KMG-II): From Individual Species to Whole Genera.</title>
        <authorList>
            <person name="Goeker M."/>
        </authorList>
    </citation>
    <scope>NUCLEOTIDE SEQUENCE [LARGE SCALE GENOMIC DNA]</scope>
    <source>
        <strain evidence="9 10">DSM 16400</strain>
    </source>
</reference>
<keyword evidence="5 7" id="KW-0472">Membrane</keyword>
<evidence type="ECO:0000256" key="5">
    <source>
        <dbReference type="ARBA" id="ARBA00023136"/>
    </source>
</evidence>
<gene>
    <name evidence="9" type="ORF">CLV85_1908</name>
</gene>
<evidence type="ECO:0000256" key="2">
    <source>
        <dbReference type="ARBA" id="ARBA00022475"/>
    </source>
</evidence>
<dbReference type="AlphaFoldDB" id="A0A2M9D2D3"/>